<feature type="transmembrane region" description="Helical" evidence="16">
    <location>
        <begin position="105"/>
        <end position="124"/>
    </location>
</feature>
<dbReference type="GO" id="GO:0009252">
    <property type="term" value="P:peptidoglycan biosynthetic process"/>
    <property type="evidence" value="ECO:0007669"/>
    <property type="project" value="UniProtKB-KW"/>
</dbReference>
<dbReference type="STRING" id="1643428.GCA_001442855_00655"/>
<keyword evidence="8 16" id="KW-0472">Membrane</keyword>
<keyword evidence="5" id="KW-0133">Cell shape</keyword>
<evidence type="ECO:0000256" key="11">
    <source>
        <dbReference type="ARBA" id="ARBA00038053"/>
    </source>
</evidence>
<reference evidence="18" key="1">
    <citation type="submission" date="2015-11" db="EMBL/GenBank/DDBJ databases">
        <authorList>
            <person name="Varghese N."/>
        </authorList>
    </citation>
    <scope>NUCLEOTIDE SEQUENCE [LARGE SCALE GENOMIC DNA]</scope>
</reference>
<evidence type="ECO:0000256" key="14">
    <source>
        <dbReference type="ARBA" id="ARBA00044770"/>
    </source>
</evidence>
<feature type="transmembrane region" description="Helical" evidence="16">
    <location>
        <begin position="12"/>
        <end position="35"/>
    </location>
</feature>
<evidence type="ECO:0000256" key="1">
    <source>
        <dbReference type="ARBA" id="ARBA00004141"/>
    </source>
</evidence>
<dbReference type="GO" id="GO:0032153">
    <property type="term" value="C:cell division site"/>
    <property type="evidence" value="ECO:0007669"/>
    <property type="project" value="TreeGrafter"/>
</dbReference>
<feature type="transmembrane region" description="Helical" evidence="16">
    <location>
        <begin position="262"/>
        <end position="282"/>
    </location>
</feature>
<evidence type="ECO:0000256" key="13">
    <source>
        <dbReference type="ARBA" id="ARBA00041418"/>
    </source>
</evidence>
<evidence type="ECO:0000256" key="2">
    <source>
        <dbReference type="ARBA" id="ARBA00022676"/>
    </source>
</evidence>
<evidence type="ECO:0000313" key="17">
    <source>
        <dbReference type="EMBL" id="CUU03198.1"/>
    </source>
</evidence>
<dbReference type="OrthoDB" id="9812661at2"/>
<dbReference type="GO" id="GO:0015648">
    <property type="term" value="F:lipid-linked peptidoglycan transporter activity"/>
    <property type="evidence" value="ECO:0007669"/>
    <property type="project" value="TreeGrafter"/>
</dbReference>
<keyword evidence="17" id="KW-0132">Cell division</keyword>
<evidence type="ECO:0000256" key="5">
    <source>
        <dbReference type="ARBA" id="ARBA00022960"/>
    </source>
</evidence>
<organism evidence="17 18">
    <name type="scientific">Candidatus Thermokryptus mobilis</name>
    <dbReference type="NCBI Taxonomy" id="1643428"/>
    <lineage>
        <taxon>Bacteria</taxon>
        <taxon>Pseudomonadati</taxon>
        <taxon>Candidatus Kryptoniota</taxon>
        <taxon>Candidatus Thermokryptus</taxon>
    </lineage>
</organism>
<comment type="catalytic activity">
    <reaction evidence="15">
        <text>[GlcNAc-(1-&gt;4)-Mur2Ac(oyl-L-Ala-gamma-D-Glu-L-Lys-D-Ala-D-Ala)](n)-di-trans,octa-cis-undecaprenyl diphosphate + beta-D-GlcNAc-(1-&gt;4)-Mur2Ac(oyl-L-Ala-gamma-D-Glu-L-Lys-D-Ala-D-Ala)-di-trans,octa-cis-undecaprenyl diphosphate = [GlcNAc-(1-&gt;4)-Mur2Ac(oyl-L-Ala-gamma-D-Glu-L-Lys-D-Ala-D-Ala)](n+1)-di-trans,octa-cis-undecaprenyl diphosphate + di-trans,octa-cis-undecaprenyl diphosphate + H(+)</text>
        <dbReference type="Rhea" id="RHEA:23708"/>
        <dbReference type="Rhea" id="RHEA-COMP:9602"/>
        <dbReference type="Rhea" id="RHEA-COMP:9603"/>
        <dbReference type="ChEBI" id="CHEBI:15378"/>
        <dbReference type="ChEBI" id="CHEBI:58405"/>
        <dbReference type="ChEBI" id="CHEBI:60033"/>
        <dbReference type="ChEBI" id="CHEBI:78435"/>
        <dbReference type="EC" id="2.4.99.28"/>
    </reaction>
</comment>
<evidence type="ECO:0000256" key="16">
    <source>
        <dbReference type="SAM" id="Phobius"/>
    </source>
</evidence>
<keyword evidence="6" id="KW-0573">Peptidoglycan synthesis</keyword>
<dbReference type="GO" id="GO:0005886">
    <property type="term" value="C:plasma membrane"/>
    <property type="evidence" value="ECO:0007669"/>
    <property type="project" value="TreeGrafter"/>
</dbReference>
<dbReference type="PANTHER" id="PTHR30474:SF2">
    <property type="entry name" value="PEPTIDOGLYCAN GLYCOSYLTRANSFERASE FTSW-RELATED"/>
    <property type="match status" value="1"/>
</dbReference>
<dbReference type="Pfam" id="PF01098">
    <property type="entry name" value="FTSW_RODA_SPOVE"/>
    <property type="match status" value="1"/>
</dbReference>
<evidence type="ECO:0000256" key="12">
    <source>
        <dbReference type="ARBA" id="ARBA00041185"/>
    </source>
</evidence>
<evidence type="ECO:0000256" key="4">
    <source>
        <dbReference type="ARBA" id="ARBA00022692"/>
    </source>
</evidence>
<evidence type="ECO:0000256" key="3">
    <source>
        <dbReference type="ARBA" id="ARBA00022679"/>
    </source>
</evidence>
<name>A0A0S4MVZ5_9BACT</name>
<dbReference type="InterPro" id="IPR001182">
    <property type="entry name" value="FtsW/RodA"/>
</dbReference>
<dbReference type="RefSeq" id="WP_140944464.1">
    <property type="nucleotide sequence ID" value="NZ_FAOO01000004.1"/>
</dbReference>
<feature type="transmembrane region" description="Helical" evidence="16">
    <location>
        <begin position="327"/>
        <end position="348"/>
    </location>
</feature>
<comment type="subcellular location">
    <subcellularLocation>
        <location evidence="1">Membrane</location>
        <topology evidence="1">Multi-pass membrane protein</topology>
    </subcellularLocation>
</comment>
<dbReference type="EC" id="2.4.99.28" evidence="14"/>
<feature type="transmembrane region" description="Helical" evidence="16">
    <location>
        <begin position="294"/>
        <end position="315"/>
    </location>
</feature>
<evidence type="ECO:0000256" key="9">
    <source>
        <dbReference type="ARBA" id="ARBA00032370"/>
    </source>
</evidence>
<feature type="transmembrane region" description="Helical" evidence="16">
    <location>
        <begin position="136"/>
        <end position="152"/>
    </location>
</feature>
<dbReference type="EMBL" id="FAOO01000004">
    <property type="protein sequence ID" value="CUU03198.1"/>
    <property type="molecule type" value="Genomic_DNA"/>
</dbReference>
<evidence type="ECO:0000313" key="18">
    <source>
        <dbReference type="Proteomes" id="UP000320623"/>
    </source>
</evidence>
<proteinExistence type="inferred from homology"/>
<evidence type="ECO:0000256" key="10">
    <source>
        <dbReference type="ARBA" id="ARBA00033270"/>
    </source>
</evidence>
<keyword evidence="2" id="KW-0328">Glycosyltransferase</keyword>
<feature type="transmembrane region" description="Helical" evidence="16">
    <location>
        <begin position="50"/>
        <end position="68"/>
    </location>
</feature>
<dbReference type="GO" id="GO:0008955">
    <property type="term" value="F:peptidoglycan glycosyltransferase activity"/>
    <property type="evidence" value="ECO:0007669"/>
    <property type="project" value="UniProtKB-EC"/>
</dbReference>
<keyword evidence="7 16" id="KW-1133">Transmembrane helix</keyword>
<gene>
    <name evidence="17" type="ORF">JGI1_00673</name>
</gene>
<sequence>MRSPEQNIDRILLGSVIILIIIGIWLVFSATIYLADLKYKSAFYYLERHILRSALGLLVMILLIALLDYRKLREYAFLIFGVAVILMVLTLIFGGKRWLKIGPLILQPSEFAKLAMLIYLAHLVEKNRERLGSFKLGFLPLISVVFLVSALTLVQKSFTMSFLIFISGLFLIYFGGARFRHIAIVLIAMVPLGVFAVLLEPYRVKRLLSYFGEGMPYQTMQSLIGLGNGGLFGVGPGHSRQRELFLPLAYNDYIFSILGEEYGFIGALFVLFIFFVIFYRGFKIAESVYDDFGKLLASGITFMIFLTTLVHIGVALGLPATGIPLPFISYGGSSMIANCIAVGILLNISKQTKTLKR</sequence>
<comment type="similarity">
    <text evidence="11">Belongs to the SEDS family. FtsW subfamily.</text>
</comment>
<protein>
    <recommendedName>
        <fullName evidence="12">Probable peptidoglycan glycosyltransferase FtsW</fullName>
        <ecNumber evidence="14">2.4.99.28</ecNumber>
    </recommendedName>
    <alternativeName>
        <fullName evidence="13">Cell division protein FtsW</fullName>
    </alternativeName>
    <alternativeName>
        <fullName evidence="10">Cell wall polymerase</fullName>
    </alternativeName>
    <alternativeName>
        <fullName evidence="9">Peptidoglycan polymerase</fullName>
    </alternativeName>
</protein>
<evidence type="ECO:0000256" key="7">
    <source>
        <dbReference type="ARBA" id="ARBA00022989"/>
    </source>
</evidence>
<dbReference type="Proteomes" id="UP000320623">
    <property type="component" value="Unassembled WGS sequence"/>
</dbReference>
<feature type="transmembrane region" description="Helical" evidence="16">
    <location>
        <begin position="158"/>
        <end position="175"/>
    </location>
</feature>
<evidence type="ECO:0000256" key="8">
    <source>
        <dbReference type="ARBA" id="ARBA00023136"/>
    </source>
</evidence>
<keyword evidence="4 16" id="KW-0812">Transmembrane</keyword>
<dbReference type="AlphaFoldDB" id="A0A0S4MVZ5"/>
<feature type="transmembrane region" description="Helical" evidence="16">
    <location>
        <begin position="75"/>
        <end position="93"/>
    </location>
</feature>
<feature type="transmembrane region" description="Helical" evidence="16">
    <location>
        <begin position="182"/>
        <end position="199"/>
    </location>
</feature>
<accession>A0A0S4MVZ5</accession>
<dbReference type="GO" id="GO:0008360">
    <property type="term" value="P:regulation of cell shape"/>
    <property type="evidence" value="ECO:0007669"/>
    <property type="project" value="UniProtKB-KW"/>
</dbReference>
<keyword evidence="3" id="KW-0808">Transferase</keyword>
<evidence type="ECO:0000256" key="15">
    <source>
        <dbReference type="ARBA" id="ARBA00049902"/>
    </source>
</evidence>
<keyword evidence="17" id="KW-0131">Cell cycle</keyword>
<keyword evidence="18" id="KW-1185">Reference proteome</keyword>
<dbReference type="GO" id="GO:0051301">
    <property type="term" value="P:cell division"/>
    <property type="evidence" value="ECO:0007669"/>
    <property type="project" value="UniProtKB-KW"/>
</dbReference>
<evidence type="ECO:0000256" key="6">
    <source>
        <dbReference type="ARBA" id="ARBA00022984"/>
    </source>
</evidence>
<dbReference type="PANTHER" id="PTHR30474">
    <property type="entry name" value="CELL CYCLE PROTEIN"/>
    <property type="match status" value="1"/>
</dbReference>